<comment type="caution">
    <text evidence="3">The sequence shown here is derived from an EMBL/GenBank/DDBJ whole genome shotgun (WGS) entry which is preliminary data.</text>
</comment>
<gene>
    <name evidence="3" type="ORF">BC777_3819</name>
</gene>
<evidence type="ECO:0000313" key="4">
    <source>
        <dbReference type="Proteomes" id="UP000228531"/>
    </source>
</evidence>
<organism evidence="3 4">
    <name type="scientific">Yoonia maricola</name>
    <dbReference type="NCBI Taxonomy" id="420999"/>
    <lineage>
        <taxon>Bacteria</taxon>
        <taxon>Pseudomonadati</taxon>
        <taxon>Pseudomonadota</taxon>
        <taxon>Alphaproteobacteria</taxon>
        <taxon>Rhodobacterales</taxon>
        <taxon>Paracoccaceae</taxon>
        <taxon>Yoonia</taxon>
    </lineage>
</organism>
<name>A0A2M8W028_9RHOB</name>
<dbReference type="OrthoDB" id="9787654at2"/>
<dbReference type="PANTHER" id="PTHR43569:SF2">
    <property type="entry name" value="AMIDOHYDROLASE-RELATED DOMAIN-CONTAINING PROTEIN"/>
    <property type="match status" value="1"/>
</dbReference>
<comment type="similarity">
    <text evidence="1">Belongs to the metallo-dependent hydrolases superfamily.</text>
</comment>
<sequence>MIIDAHQHFWTLDRGDYGWLTPDLEPLYRDFMPDDLAPHLDLHGIDGTILVQAAPTMAETAFLLDIAARAPFVLGVVGWVDFAAPAAADDIMRLARNPKLVGLRPMIQDIADDSWMLRSDLTAAFEAMIAADLAFDALVLPRHLPQLRELLSRHPDLRTVVDHGAKPDIAGGLYADWAEDLATIADETGAYCKLSGLLTEASADWDATDIAPYAAHLFAHFGPERLVWGSDWPVLTCAASYGTWFDLAKTFVPNGPAREAAFGSNARALYRLTRL</sequence>
<dbReference type="Proteomes" id="UP000228531">
    <property type="component" value="Unassembled WGS sequence"/>
</dbReference>
<dbReference type="PANTHER" id="PTHR43569">
    <property type="entry name" value="AMIDOHYDROLASE"/>
    <property type="match status" value="1"/>
</dbReference>
<keyword evidence="4" id="KW-1185">Reference proteome</keyword>
<evidence type="ECO:0000259" key="2">
    <source>
        <dbReference type="Pfam" id="PF04909"/>
    </source>
</evidence>
<dbReference type="SUPFAM" id="SSF51556">
    <property type="entry name" value="Metallo-dependent hydrolases"/>
    <property type="match status" value="1"/>
</dbReference>
<dbReference type="AlphaFoldDB" id="A0A2M8W028"/>
<dbReference type="Gene3D" id="3.20.20.140">
    <property type="entry name" value="Metal-dependent hydrolases"/>
    <property type="match status" value="1"/>
</dbReference>
<protein>
    <submittedName>
        <fullName evidence="3">L-fuconolactonase</fullName>
    </submittedName>
</protein>
<dbReference type="EMBL" id="PGTY01000005">
    <property type="protein sequence ID" value="PJI84278.1"/>
    <property type="molecule type" value="Genomic_DNA"/>
</dbReference>
<dbReference type="InterPro" id="IPR032466">
    <property type="entry name" value="Metal_Hydrolase"/>
</dbReference>
<dbReference type="GO" id="GO:0016787">
    <property type="term" value="F:hydrolase activity"/>
    <property type="evidence" value="ECO:0007669"/>
    <property type="project" value="InterPro"/>
</dbReference>
<evidence type="ECO:0000256" key="1">
    <source>
        <dbReference type="ARBA" id="ARBA00038310"/>
    </source>
</evidence>
<proteinExistence type="inferred from homology"/>
<dbReference type="Pfam" id="PF04909">
    <property type="entry name" value="Amidohydro_2"/>
    <property type="match status" value="1"/>
</dbReference>
<reference evidence="3 4" key="1">
    <citation type="submission" date="2017-11" db="EMBL/GenBank/DDBJ databases">
        <title>Genomic Encyclopedia of Archaeal and Bacterial Type Strains, Phase II (KMG-II): From Individual Species to Whole Genera.</title>
        <authorList>
            <person name="Goeker M."/>
        </authorList>
    </citation>
    <scope>NUCLEOTIDE SEQUENCE [LARGE SCALE GENOMIC DNA]</scope>
    <source>
        <strain evidence="3 4">DSM 29128</strain>
    </source>
</reference>
<dbReference type="InterPro" id="IPR052350">
    <property type="entry name" value="Metallo-dep_Lactonases"/>
</dbReference>
<accession>A0A2M8W028</accession>
<evidence type="ECO:0000313" key="3">
    <source>
        <dbReference type="EMBL" id="PJI84278.1"/>
    </source>
</evidence>
<dbReference type="InterPro" id="IPR006680">
    <property type="entry name" value="Amidohydro-rel"/>
</dbReference>
<dbReference type="RefSeq" id="WP_100369755.1">
    <property type="nucleotide sequence ID" value="NZ_PGTY01000005.1"/>
</dbReference>
<feature type="domain" description="Amidohydrolase-related" evidence="2">
    <location>
        <begin position="3"/>
        <end position="272"/>
    </location>
</feature>